<feature type="active site" description="Charge relay system" evidence="15">
    <location>
        <position position="292"/>
    </location>
</feature>
<proteinExistence type="predicted"/>
<evidence type="ECO:0000256" key="8">
    <source>
        <dbReference type="ARBA" id="ARBA00022729"/>
    </source>
</evidence>
<gene>
    <name evidence="18" type="ORF">K444DRAFT_565379</name>
</gene>
<dbReference type="InterPro" id="IPR036852">
    <property type="entry name" value="Peptidase_S8/S53_dom_sf"/>
</dbReference>
<evidence type="ECO:0000256" key="2">
    <source>
        <dbReference type="ARBA" id="ARBA00002451"/>
    </source>
</evidence>
<dbReference type="InParanoid" id="A0A2J6T191"/>
<feature type="binding site" evidence="15">
    <location>
        <position position="582"/>
    </location>
    <ligand>
        <name>Ca(2+)</name>
        <dbReference type="ChEBI" id="CHEBI:29108"/>
    </ligand>
</feature>
<keyword evidence="19" id="KW-1185">Reference proteome</keyword>
<dbReference type="GO" id="GO:0006508">
    <property type="term" value="P:proteolysis"/>
    <property type="evidence" value="ECO:0007669"/>
    <property type="project" value="UniProtKB-KW"/>
</dbReference>
<dbReference type="EC" id="3.4.14.10" evidence="4"/>
<feature type="active site" description="Charge relay system" evidence="15">
    <location>
        <position position="503"/>
    </location>
</feature>
<evidence type="ECO:0000256" key="1">
    <source>
        <dbReference type="ARBA" id="ARBA00001910"/>
    </source>
</evidence>
<feature type="domain" description="Peptidase S53" evidence="17">
    <location>
        <begin position="213"/>
        <end position="602"/>
    </location>
</feature>
<keyword evidence="13" id="KW-0865">Zymogen</keyword>
<dbReference type="RefSeq" id="XP_024733683.1">
    <property type="nucleotide sequence ID" value="XM_024877100.1"/>
</dbReference>
<dbReference type="GeneID" id="36585177"/>
<comment type="cofactor">
    <cofactor evidence="15">
        <name>Ca(2+)</name>
        <dbReference type="ChEBI" id="CHEBI:29108"/>
    </cofactor>
    <text evidence="15">Binds 1 Ca(2+) ion per subunit.</text>
</comment>
<feature type="binding site" evidence="15">
    <location>
        <position position="580"/>
    </location>
    <ligand>
        <name>Ca(2+)</name>
        <dbReference type="ChEBI" id="CHEBI:29108"/>
    </ligand>
</feature>
<dbReference type="Pfam" id="PF09286">
    <property type="entry name" value="Pro-kuma_activ"/>
    <property type="match status" value="1"/>
</dbReference>
<keyword evidence="11 15" id="KW-0106">Calcium</keyword>
<accession>A0A2J6T191</accession>
<comment type="catalytic activity">
    <reaction evidence="1">
        <text>Release of an N-terminal tripeptide from a polypeptide.</text>
        <dbReference type="EC" id="3.4.14.10"/>
    </reaction>
</comment>
<feature type="signal peptide" evidence="16">
    <location>
        <begin position="1"/>
        <end position="19"/>
    </location>
</feature>
<dbReference type="InterPro" id="IPR030400">
    <property type="entry name" value="Sedolisin_dom"/>
</dbReference>
<dbReference type="OrthoDB" id="409122at2759"/>
<dbReference type="EMBL" id="KZ613847">
    <property type="protein sequence ID" value="PMD56779.1"/>
    <property type="molecule type" value="Genomic_DNA"/>
</dbReference>
<evidence type="ECO:0000256" key="14">
    <source>
        <dbReference type="ARBA" id="ARBA00023180"/>
    </source>
</evidence>
<dbReference type="CDD" id="cd04056">
    <property type="entry name" value="Peptidases_S53"/>
    <property type="match status" value="1"/>
</dbReference>
<evidence type="ECO:0000256" key="11">
    <source>
        <dbReference type="ARBA" id="ARBA00022837"/>
    </source>
</evidence>
<dbReference type="SMART" id="SM00944">
    <property type="entry name" value="Pro-kuma_activ"/>
    <property type="match status" value="1"/>
</dbReference>
<evidence type="ECO:0000256" key="5">
    <source>
        <dbReference type="ARBA" id="ARBA00022525"/>
    </source>
</evidence>
<dbReference type="FunFam" id="3.40.50.200:FF:000015">
    <property type="entry name" value="Tripeptidyl peptidase A"/>
    <property type="match status" value="1"/>
</dbReference>
<feature type="chain" id="PRO_5014319570" description="tripeptidyl-peptidase II" evidence="16">
    <location>
        <begin position="20"/>
        <end position="610"/>
    </location>
</feature>
<dbReference type="SUPFAM" id="SSF54897">
    <property type="entry name" value="Protease propeptides/inhibitors"/>
    <property type="match status" value="1"/>
</dbReference>
<dbReference type="AlphaFoldDB" id="A0A2J6T191"/>
<dbReference type="GO" id="GO:0046872">
    <property type="term" value="F:metal ion binding"/>
    <property type="evidence" value="ECO:0007669"/>
    <property type="project" value="UniProtKB-UniRule"/>
</dbReference>
<dbReference type="InterPro" id="IPR015366">
    <property type="entry name" value="S53_propep"/>
</dbReference>
<dbReference type="Proteomes" id="UP000235371">
    <property type="component" value="Unassembled WGS sequence"/>
</dbReference>
<evidence type="ECO:0000313" key="18">
    <source>
        <dbReference type="EMBL" id="PMD56779.1"/>
    </source>
</evidence>
<keyword evidence="9 15" id="KW-0378">Hydrolase</keyword>
<dbReference type="PANTHER" id="PTHR14218">
    <property type="entry name" value="PROTEASE S8 TRIPEPTIDYL PEPTIDASE I CLN2"/>
    <property type="match status" value="1"/>
</dbReference>
<keyword evidence="14" id="KW-0325">Glycoprotein</keyword>
<keyword evidence="6 15" id="KW-0645">Protease</keyword>
<dbReference type="PROSITE" id="PS51695">
    <property type="entry name" value="SEDOLISIN"/>
    <property type="match status" value="1"/>
</dbReference>
<reference evidence="18 19" key="1">
    <citation type="submission" date="2016-04" db="EMBL/GenBank/DDBJ databases">
        <title>A degradative enzymes factory behind the ericoid mycorrhizal symbiosis.</title>
        <authorList>
            <consortium name="DOE Joint Genome Institute"/>
            <person name="Martino E."/>
            <person name="Morin E."/>
            <person name="Grelet G."/>
            <person name="Kuo A."/>
            <person name="Kohler A."/>
            <person name="Daghino S."/>
            <person name="Barry K."/>
            <person name="Choi C."/>
            <person name="Cichocki N."/>
            <person name="Clum A."/>
            <person name="Copeland A."/>
            <person name="Hainaut M."/>
            <person name="Haridas S."/>
            <person name="Labutti K."/>
            <person name="Lindquist E."/>
            <person name="Lipzen A."/>
            <person name="Khouja H.-R."/>
            <person name="Murat C."/>
            <person name="Ohm R."/>
            <person name="Olson A."/>
            <person name="Spatafora J."/>
            <person name="Veneault-Fourrey C."/>
            <person name="Henrissat B."/>
            <person name="Grigoriev I."/>
            <person name="Martin F."/>
            <person name="Perotto S."/>
        </authorList>
    </citation>
    <scope>NUCLEOTIDE SEQUENCE [LARGE SCALE GENOMIC DNA]</scope>
    <source>
        <strain evidence="18 19">E</strain>
    </source>
</reference>
<evidence type="ECO:0000256" key="3">
    <source>
        <dbReference type="ARBA" id="ARBA00004239"/>
    </source>
</evidence>
<keyword evidence="10 15" id="KW-0720">Serine protease</keyword>
<dbReference type="Gene3D" id="3.40.50.200">
    <property type="entry name" value="Peptidase S8/S53 domain"/>
    <property type="match status" value="1"/>
</dbReference>
<dbReference type="GO" id="GO:0008240">
    <property type="term" value="F:tripeptidyl-peptidase activity"/>
    <property type="evidence" value="ECO:0007669"/>
    <property type="project" value="UniProtKB-EC"/>
</dbReference>
<comment type="subcellular location">
    <subcellularLocation>
        <location evidence="3">Secreted</location>
        <location evidence="3">Extracellular space</location>
    </subcellularLocation>
</comment>
<dbReference type="InterPro" id="IPR050819">
    <property type="entry name" value="Tripeptidyl-peptidase_I"/>
</dbReference>
<dbReference type="SUPFAM" id="SSF52743">
    <property type="entry name" value="Subtilisin-like"/>
    <property type="match status" value="1"/>
</dbReference>
<dbReference type="PANTHER" id="PTHR14218:SF15">
    <property type="entry name" value="TRIPEPTIDYL-PEPTIDASE 1"/>
    <property type="match status" value="1"/>
</dbReference>
<comment type="function">
    <text evidence="2">Secreted tripeptidyl-peptidase which degrades proteins at acidic pHs and is involved in virulence.</text>
</comment>
<feature type="binding site" evidence="15">
    <location>
        <position position="545"/>
    </location>
    <ligand>
        <name>Ca(2+)</name>
        <dbReference type="ChEBI" id="CHEBI:29108"/>
    </ligand>
</feature>
<evidence type="ECO:0000256" key="9">
    <source>
        <dbReference type="ARBA" id="ARBA00022801"/>
    </source>
</evidence>
<keyword evidence="7 15" id="KW-0479">Metal-binding</keyword>
<dbReference type="STRING" id="1095630.A0A2J6T191"/>
<evidence type="ECO:0000256" key="7">
    <source>
        <dbReference type="ARBA" id="ARBA00022723"/>
    </source>
</evidence>
<sequence length="610" mass="67455">MFALQLGFQCLFFLIFTQATPTSKVFESIRELPRGWSFVRTADGNEPIKLRLSLKQQNIDHFYDKLLEISTPEHPNYGMHYEGHELRSLLQPTKETSSAAYNWLSDNNITAAKDEGDYLLFSTDVYTANGMLSTEFGWYQSRDTKQQVLRTRQYSVPDEIREHINFVQPTTRFGGLQPLSSMARIADEGVKSDGQSKWWGGAATEVNITCNKTITPECLLNLYNVHYDADPDNGNTVGYASFLEQYARYDDLATFEKVYAPYAVDQNFTVTQYHGGLNDQTSTNDSGEANLDNQYILSVSYPTPVTEFSTGGRGLLIPDGDSPTQVDNTNEPYLDFLLALTKLDNSDIPNSISISYGESEQEIPISYATQVCNLFAQLGARGKSILFSSGDSGPGDFCISNDGHNRTKFQPTFPAACPWVTAVGGTAQVEPEVAVSFSSGGFSNIWPRPAYQAWAVDEYLRKVGDKNEGWYNRRGRAFPDVAAQALNYRVIDLGFDKSYMGTSCAAPTFNAIIALLNSARIDSGLPTLGFLNPWLYGVGRWGLNDITKGRSTGCNGYGNFHRKQNGSPVLPGAGWNASVGWDAVTGLGTPDFGKLLRLSMPWIKNDGGWV</sequence>
<dbReference type="GO" id="GO:0004252">
    <property type="term" value="F:serine-type endopeptidase activity"/>
    <property type="evidence" value="ECO:0007669"/>
    <property type="project" value="UniProtKB-UniRule"/>
</dbReference>
<keyword evidence="8 16" id="KW-0732">Signal</keyword>
<keyword evidence="5" id="KW-0964">Secreted</keyword>
<evidence type="ECO:0000256" key="12">
    <source>
        <dbReference type="ARBA" id="ARBA00023026"/>
    </source>
</evidence>
<organism evidence="18 19">
    <name type="scientific">Hyaloscypha bicolor E</name>
    <dbReference type="NCBI Taxonomy" id="1095630"/>
    <lineage>
        <taxon>Eukaryota</taxon>
        <taxon>Fungi</taxon>
        <taxon>Dikarya</taxon>
        <taxon>Ascomycota</taxon>
        <taxon>Pezizomycotina</taxon>
        <taxon>Leotiomycetes</taxon>
        <taxon>Helotiales</taxon>
        <taxon>Hyaloscyphaceae</taxon>
        <taxon>Hyaloscypha</taxon>
        <taxon>Hyaloscypha bicolor</taxon>
    </lineage>
</organism>
<dbReference type="CDD" id="cd11377">
    <property type="entry name" value="Pro-peptidase_S53"/>
    <property type="match status" value="1"/>
</dbReference>
<name>A0A2J6T191_9HELO</name>
<protein>
    <recommendedName>
        <fullName evidence="4">tripeptidyl-peptidase II</fullName>
        <ecNumber evidence="4">3.4.14.10</ecNumber>
    </recommendedName>
</protein>
<evidence type="ECO:0000256" key="6">
    <source>
        <dbReference type="ARBA" id="ARBA00022670"/>
    </source>
</evidence>
<evidence type="ECO:0000259" key="17">
    <source>
        <dbReference type="PROSITE" id="PS51695"/>
    </source>
</evidence>
<evidence type="ECO:0000256" key="16">
    <source>
        <dbReference type="SAM" id="SignalP"/>
    </source>
</evidence>
<evidence type="ECO:0000256" key="4">
    <source>
        <dbReference type="ARBA" id="ARBA00012462"/>
    </source>
</evidence>
<evidence type="ECO:0000256" key="15">
    <source>
        <dbReference type="PROSITE-ProRule" id="PRU01032"/>
    </source>
</evidence>
<keyword evidence="12" id="KW-0843">Virulence</keyword>
<feature type="active site" description="Charge relay system" evidence="15">
    <location>
        <position position="288"/>
    </location>
</feature>
<dbReference type="GO" id="GO:0005576">
    <property type="term" value="C:extracellular region"/>
    <property type="evidence" value="ECO:0007669"/>
    <property type="project" value="UniProtKB-SubCell"/>
</dbReference>
<evidence type="ECO:0000256" key="10">
    <source>
        <dbReference type="ARBA" id="ARBA00022825"/>
    </source>
</evidence>
<evidence type="ECO:0000313" key="19">
    <source>
        <dbReference type="Proteomes" id="UP000235371"/>
    </source>
</evidence>
<evidence type="ECO:0000256" key="13">
    <source>
        <dbReference type="ARBA" id="ARBA00023145"/>
    </source>
</evidence>
<feature type="binding site" evidence="15">
    <location>
        <position position="546"/>
    </location>
    <ligand>
        <name>Ca(2+)</name>
        <dbReference type="ChEBI" id="CHEBI:29108"/>
    </ligand>
</feature>